<name>X0UEU4_9ZZZZ</name>
<comment type="caution">
    <text evidence="1">The sequence shown here is derived from an EMBL/GenBank/DDBJ whole genome shotgun (WGS) entry which is preliminary data.</text>
</comment>
<gene>
    <name evidence="1" type="ORF">S01H1_28526</name>
</gene>
<reference evidence="1" key="1">
    <citation type="journal article" date="2014" name="Front. Microbiol.">
        <title>High frequency of phylogenetically diverse reductive dehalogenase-homologous genes in deep subseafloor sedimentary metagenomes.</title>
        <authorList>
            <person name="Kawai M."/>
            <person name="Futagami T."/>
            <person name="Toyoda A."/>
            <person name="Takaki Y."/>
            <person name="Nishi S."/>
            <person name="Hori S."/>
            <person name="Arai W."/>
            <person name="Tsubouchi T."/>
            <person name="Morono Y."/>
            <person name="Uchiyama I."/>
            <person name="Ito T."/>
            <person name="Fujiyama A."/>
            <person name="Inagaki F."/>
            <person name="Takami H."/>
        </authorList>
    </citation>
    <scope>NUCLEOTIDE SEQUENCE</scope>
    <source>
        <strain evidence="1">Expedition CK06-06</strain>
    </source>
</reference>
<protein>
    <recommendedName>
        <fullName evidence="2">VRR-NUC domain-containing protein</fullName>
    </recommendedName>
</protein>
<dbReference type="AlphaFoldDB" id="X0UEU4"/>
<dbReference type="EMBL" id="BARS01017443">
    <property type="protein sequence ID" value="GAF97831.1"/>
    <property type="molecule type" value="Genomic_DNA"/>
</dbReference>
<organism evidence="1">
    <name type="scientific">marine sediment metagenome</name>
    <dbReference type="NCBI Taxonomy" id="412755"/>
    <lineage>
        <taxon>unclassified sequences</taxon>
        <taxon>metagenomes</taxon>
        <taxon>ecological metagenomes</taxon>
    </lineage>
</organism>
<proteinExistence type="predicted"/>
<sequence length="75" mass="8622">MPRIKGWGHRKDDNHSEIQGYFEDLKCKTKDVSGIKGFCDLIVKRGSQVRFIEIKDPTKVPSQRKLTAAEQEFAD</sequence>
<feature type="non-terminal residue" evidence="1">
    <location>
        <position position="75"/>
    </location>
</feature>
<accession>X0UEU4</accession>
<evidence type="ECO:0008006" key="2">
    <source>
        <dbReference type="Google" id="ProtNLM"/>
    </source>
</evidence>
<evidence type="ECO:0000313" key="1">
    <source>
        <dbReference type="EMBL" id="GAF97831.1"/>
    </source>
</evidence>